<accession>A0ACB9W1S0</accession>
<dbReference type="Proteomes" id="UP001057452">
    <property type="component" value="Chromosome 20"/>
</dbReference>
<gene>
    <name evidence="1" type="ORF">KUCAC02_017167</name>
</gene>
<protein>
    <submittedName>
        <fullName evidence="1">Uncharacterized protein</fullName>
    </submittedName>
</protein>
<evidence type="ECO:0000313" key="1">
    <source>
        <dbReference type="EMBL" id="KAI4806338.1"/>
    </source>
</evidence>
<comment type="caution">
    <text evidence="1">The sequence shown here is derived from an EMBL/GenBank/DDBJ whole genome shotgun (WGS) entry which is preliminary data.</text>
</comment>
<evidence type="ECO:0000313" key="2">
    <source>
        <dbReference type="Proteomes" id="UP001057452"/>
    </source>
</evidence>
<reference evidence="1" key="1">
    <citation type="submission" date="2022-05" db="EMBL/GenBank/DDBJ databases">
        <title>Chromosome-level genome of Chaenocephalus aceratus.</title>
        <authorList>
            <person name="Park H."/>
        </authorList>
    </citation>
    <scope>NUCLEOTIDE SEQUENCE</scope>
    <source>
        <strain evidence="1">KU_202001</strain>
    </source>
</reference>
<organism evidence="1 2">
    <name type="scientific">Chaenocephalus aceratus</name>
    <name type="common">Blackfin icefish</name>
    <name type="synonym">Chaenichthys aceratus</name>
    <dbReference type="NCBI Taxonomy" id="36190"/>
    <lineage>
        <taxon>Eukaryota</taxon>
        <taxon>Metazoa</taxon>
        <taxon>Chordata</taxon>
        <taxon>Craniata</taxon>
        <taxon>Vertebrata</taxon>
        <taxon>Euteleostomi</taxon>
        <taxon>Actinopterygii</taxon>
        <taxon>Neopterygii</taxon>
        <taxon>Teleostei</taxon>
        <taxon>Neoteleostei</taxon>
        <taxon>Acanthomorphata</taxon>
        <taxon>Eupercaria</taxon>
        <taxon>Perciformes</taxon>
        <taxon>Notothenioidei</taxon>
        <taxon>Channichthyidae</taxon>
        <taxon>Chaenocephalus</taxon>
    </lineage>
</organism>
<keyword evidence="2" id="KW-1185">Reference proteome</keyword>
<sequence>MTSPGPNPHLFGWRRLGESKTADKMHAKIDDIDQWRKRVEAASEFAVSEVFTHKKPHSGKKSRVESLHSSEQLRDHDDAYSEAQALLADWLNSKLRVELEVEEDDDLRCSGERRSPDSSPPAALNHSSFDDLYNCLAEEEEHSDLMEQELLDSEVMEELVLDVGQARKKIQKTQSSPWKLDNCRCERTERGGEAERLRQQREGGLCGRERVRGGRAEGSQEPPACSPLPTKHLLQDTEPWYQEKKMQAMTDMRSLKCLQRHFSGWYSVVLDRRLRLGKVHGPLKVTPGQKGWPQRLFRTSKSDACGCCGPASSAVAGDPTPAAPSASELHGSSFSGPKSAAAFGKQVREQTRRAAKQIISQQRRLLKEQQEQISRLRDEQSAAGLELELEKNCTAHTASHDSRIQTKEQPL</sequence>
<name>A0ACB9W1S0_CHAAC</name>
<proteinExistence type="predicted"/>
<dbReference type="EMBL" id="CM043804">
    <property type="protein sequence ID" value="KAI4806338.1"/>
    <property type="molecule type" value="Genomic_DNA"/>
</dbReference>